<sequence length="322" mass="37202">MDICFNDWHCYLRECILSNKLSERVFTVNMHVLCHLKHLVLRLGRMRAYSCRSMEHTIKFFSNLITGTTNVAANASNVMFYDLHYRRFAINKLQIKHFPLKQFDPKTYRVYPHATEVDMGQLWRPFQMQNIKYVAKTSSSVVCFGIPQYKVEKALVNYYSRTEGEKLPVDWINWGTVELASALEKDGIVYGPVMEDRRLRHLKTRANNAVLFKAVQKMGKRRVNNVWLVATIQCFFIHKQGGGGVTQFLVLGKVMKKNEIDDHHVITVTKFASTDQGQKIAVLSTIENILECVGLLQHCAEEPTKYKVIWPSFLKTAHSPDL</sequence>
<organism evidence="1 2">
    <name type="scientific">Mucor lusitanicus CBS 277.49</name>
    <dbReference type="NCBI Taxonomy" id="747725"/>
    <lineage>
        <taxon>Eukaryota</taxon>
        <taxon>Fungi</taxon>
        <taxon>Fungi incertae sedis</taxon>
        <taxon>Mucoromycota</taxon>
        <taxon>Mucoromycotina</taxon>
        <taxon>Mucoromycetes</taxon>
        <taxon>Mucorales</taxon>
        <taxon>Mucorineae</taxon>
        <taxon>Mucoraceae</taxon>
        <taxon>Mucor</taxon>
    </lineage>
</organism>
<dbReference type="VEuPathDB" id="FungiDB:MUCCIDRAFT_166107"/>
<comment type="caution">
    <text evidence="1">The sequence shown here is derived from an EMBL/GenBank/DDBJ whole genome shotgun (WGS) entry which is preliminary data.</text>
</comment>
<evidence type="ECO:0000313" key="2">
    <source>
        <dbReference type="Proteomes" id="UP000077051"/>
    </source>
</evidence>
<dbReference type="Proteomes" id="UP000077051">
    <property type="component" value="Unassembled WGS sequence"/>
</dbReference>
<gene>
    <name evidence="1" type="ORF">MUCCIDRAFT_166107</name>
</gene>
<accession>A0A168IT06</accession>
<protein>
    <submittedName>
        <fullName evidence="1">Uncharacterized protein</fullName>
    </submittedName>
</protein>
<name>A0A168IT06_MUCCL</name>
<proteinExistence type="predicted"/>
<dbReference type="AlphaFoldDB" id="A0A168IT06"/>
<reference evidence="1 2" key="1">
    <citation type="submission" date="2015-06" db="EMBL/GenBank/DDBJ databases">
        <title>Expansion of signal transduction pathways in fungi by whole-genome duplication.</title>
        <authorList>
            <consortium name="DOE Joint Genome Institute"/>
            <person name="Corrochano L.M."/>
            <person name="Kuo A."/>
            <person name="Marcet-Houben M."/>
            <person name="Polaino S."/>
            <person name="Salamov A."/>
            <person name="Villalobos J.M."/>
            <person name="Alvarez M.I."/>
            <person name="Avalos J."/>
            <person name="Benito E.P."/>
            <person name="Benoit I."/>
            <person name="Burger G."/>
            <person name="Camino L.P."/>
            <person name="Canovas D."/>
            <person name="Cerda-Olmedo E."/>
            <person name="Cheng J.-F."/>
            <person name="Dominguez A."/>
            <person name="Elias M."/>
            <person name="Eslava A.P."/>
            <person name="Glaser F."/>
            <person name="Grimwood J."/>
            <person name="Gutierrez G."/>
            <person name="Heitman J."/>
            <person name="Henrissat B."/>
            <person name="Iturriaga E.A."/>
            <person name="Lang B.F."/>
            <person name="Lavin J.L."/>
            <person name="Lee S."/>
            <person name="Li W."/>
            <person name="Lindquist E."/>
            <person name="Lopez-Garcia S."/>
            <person name="Luque E.M."/>
            <person name="Marcos A.T."/>
            <person name="Martin J."/>
            <person name="Mccluskey K."/>
            <person name="Medina H.R."/>
            <person name="Miralles-Duran A."/>
            <person name="Miyazaki A."/>
            <person name="Munoz-Torres E."/>
            <person name="Oguiza J.A."/>
            <person name="Ohm R."/>
            <person name="Olmedo M."/>
            <person name="Orejas M."/>
            <person name="Ortiz-Castellanos L."/>
            <person name="Pisabarro A.G."/>
            <person name="Rodriguez-Romero J."/>
            <person name="Ruiz-Herrera J."/>
            <person name="Ruiz-Vazquez R."/>
            <person name="Sanz C."/>
            <person name="Schackwitz W."/>
            <person name="Schmutz J."/>
            <person name="Shahriari M."/>
            <person name="Shelest E."/>
            <person name="Silva-Franco F."/>
            <person name="Soanes D."/>
            <person name="Syed K."/>
            <person name="Tagua V.G."/>
            <person name="Talbot N.J."/>
            <person name="Thon M."/>
            <person name="De Vries R.P."/>
            <person name="Wiebenga A."/>
            <person name="Yadav J.S."/>
            <person name="Braun E.L."/>
            <person name="Baker S."/>
            <person name="Garre V."/>
            <person name="Horwitz B."/>
            <person name="Torres-Martinez S."/>
            <person name="Idnurm A."/>
            <person name="Herrera-Estrella A."/>
            <person name="Gabaldon T."/>
            <person name="Grigoriev I.V."/>
        </authorList>
    </citation>
    <scope>NUCLEOTIDE SEQUENCE [LARGE SCALE GENOMIC DNA]</scope>
    <source>
        <strain evidence="1 2">CBS 277.49</strain>
    </source>
</reference>
<dbReference type="STRING" id="747725.A0A168IT06"/>
<dbReference type="OrthoDB" id="2289822at2759"/>
<evidence type="ECO:0000313" key="1">
    <source>
        <dbReference type="EMBL" id="OAD00321.1"/>
    </source>
</evidence>
<keyword evidence="2" id="KW-1185">Reference proteome</keyword>
<dbReference type="EMBL" id="AMYB01000007">
    <property type="protein sequence ID" value="OAD00321.1"/>
    <property type="molecule type" value="Genomic_DNA"/>
</dbReference>